<reference evidence="2 3" key="1">
    <citation type="journal article" date="2006" name="Proc. Natl. Acad. Sci. U.S.A.">
        <title>Genomic analysis of the uncultivated marine crenarchaeote Cenarchaeum symbiosum.</title>
        <authorList>
            <person name="Hallam S.J."/>
            <person name="Konstantinidis K.T."/>
            <person name="Putnam N."/>
            <person name="Schleper C."/>
            <person name="Watanabe Y."/>
            <person name="Sugahara J."/>
            <person name="Preston C."/>
            <person name="de la Torre J."/>
            <person name="Richardson P.M."/>
            <person name="DeLong E.F."/>
        </authorList>
    </citation>
    <scope>NUCLEOTIDE SEQUENCE [LARGE SCALE GENOMIC DNA]</scope>
    <source>
        <strain evidence="3">A</strain>
    </source>
</reference>
<dbReference type="EnsemblBacteria" id="ABK77155">
    <property type="protein sequence ID" value="ABK77155"/>
    <property type="gene ID" value="CENSYa_0522"/>
</dbReference>
<accession>A0RUY8</accession>
<evidence type="ECO:0000256" key="1">
    <source>
        <dbReference type="SAM" id="MobiDB-lite"/>
    </source>
</evidence>
<gene>
    <name evidence="2" type="ordered locus">CENSYa_0522</name>
</gene>
<proteinExistence type="predicted"/>
<dbReference type="KEGG" id="csy:CENSYa_0522"/>
<keyword evidence="3" id="KW-1185">Reference proteome</keyword>
<protein>
    <submittedName>
        <fullName evidence="2">Uncharacterized protein</fullName>
    </submittedName>
</protein>
<feature type="region of interest" description="Disordered" evidence="1">
    <location>
        <begin position="71"/>
        <end position="99"/>
    </location>
</feature>
<evidence type="ECO:0000313" key="2">
    <source>
        <dbReference type="EMBL" id="ABK77155.1"/>
    </source>
</evidence>
<name>A0RUY8_CENSY</name>
<sequence>MYMTIPMRNRVYNRIIEGGPATDVELTKALIKAGAPVAEDRFEKILLDLEILGLIKVTWMTKDTRRIEAVPQAGERDEVEEQAREAAEKDYEASFPGAS</sequence>
<dbReference type="EMBL" id="DP000238">
    <property type="protein sequence ID" value="ABK77155.1"/>
    <property type="molecule type" value="Genomic_DNA"/>
</dbReference>
<dbReference type="Proteomes" id="UP000000758">
    <property type="component" value="Chromosome"/>
</dbReference>
<dbReference type="AlphaFoldDB" id="A0RUY8"/>
<dbReference type="STRING" id="414004.CENSYa_0522"/>
<organism evidence="2 3">
    <name type="scientific">Cenarchaeum symbiosum (strain A)</name>
    <dbReference type="NCBI Taxonomy" id="414004"/>
    <lineage>
        <taxon>Archaea</taxon>
        <taxon>Nitrososphaerota</taxon>
        <taxon>Candidatus Cenarchaeales</taxon>
        <taxon>Candidatus Cenarchaeaceae</taxon>
        <taxon>Candidatus Cenarchaeum</taxon>
    </lineage>
</organism>
<evidence type="ECO:0000313" key="3">
    <source>
        <dbReference type="Proteomes" id="UP000000758"/>
    </source>
</evidence>
<feature type="compositionally biased region" description="Basic and acidic residues" evidence="1">
    <location>
        <begin position="81"/>
        <end position="92"/>
    </location>
</feature>
<dbReference type="PATRIC" id="fig|414004.10.peg.480"/>
<dbReference type="HOGENOM" id="CLU_180512_0_0_2"/>